<accession>A0A285TSI1</accession>
<protein>
    <submittedName>
        <fullName evidence="1">Uncharacterized protein</fullName>
    </submittedName>
</protein>
<dbReference type="AlphaFoldDB" id="A0A285TSI1"/>
<evidence type="ECO:0000313" key="2">
    <source>
        <dbReference type="Proteomes" id="UP000219068"/>
    </source>
</evidence>
<gene>
    <name evidence="1" type="ORF">SAMN05428964_105122</name>
</gene>
<dbReference type="RefSeq" id="WP_097052695.1">
    <property type="nucleotide sequence ID" value="NZ_OBMM01000005.1"/>
</dbReference>
<name>A0A285TSI1_9PROT</name>
<evidence type="ECO:0000313" key="1">
    <source>
        <dbReference type="EMBL" id="SOC26476.1"/>
    </source>
</evidence>
<organism evidence="1 2">
    <name type="scientific">Thalassospira xiamenensis</name>
    <dbReference type="NCBI Taxonomy" id="220697"/>
    <lineage>
        <taxon>Bacteria</taxon>
        <taxon>Pseudomonadati</taxon>
        <taxon>Pseudomonadota</taxon>
        <taxon>Alphaproteobacteria</taxon>
        <taxon>Rhodospirillales</taxon>
        <taxon>Thalassospiraceae</taxon>
        <taxon>Thalassospira</taxon>
    </lineage>
</organism>
<dbReference type="EMBL" id="OBMM01000005">
    <property type="protein sequence ID" value="SOC26476.1"/>
    <property type="molecule type" value="Genomic_DNA"/>
</dbReference>
<dbReference type="Proteomes" id="UP000219068">
    <property type="component" value="Unassembled WGS sequence"/>
</dbReference>
<sequence>MRPEFINHMREAVRVAAAGMYFEEQGAWGMALALFAALRKEKLPARLLLATEFVHAMVSLDDEVYDHEGPIRAIHQSKEISPEELVHTANLHGCPPQQVAKDYKHATRIIAEARALAADSELIQKETMPQLRLA</sequence>
<reference evidence="1 2" key="1">
    <citation type="submission" date="2017-08" db="EMBL/GenBank/DDBJ databases">
        <authorList>
            <person name="de Groot N.N."/>
        </authorList>
    </citation>
    <scope>NUCLEOTIDE SEQUENCE [LARGE SCALE GENOMIC DNA]</scope>
    <source>
        <strain evidence="1 2">USBA 78</strain>
    </source>
</reference>
<proteinExistence type="predicted"/>